<dbReference type="InterPro" id="IPR002577">
    <property type="entry name" value="HTH_HxlR"/>
</dbReference>
<dbReference type="PANTHER" id="PTHR33204">
    <property type="entry name" value="TRANSCRIPTIONAL REGULATOR, MARR FAMILY"/>
    <property type="match status" value="1"/>
</dbReference>
<keyword evidence="3" id="KW-0804">Transcription</keyword>
<name>A0A8J3XGY8_9ACTN</name>
<protein>
    <submittedName>
        <fullName evidence="5">Transcriptional regulator</fullName>
    </submittedName>
</protein>
<sequence length="184" mass="20097">MQRTSFSGAECPMAASLDQVGDWWSMLILRDAFDGYSRFDEFERSLGIAPNMLTRRLKALVAAGVLSRRPYQQRPVRYEYVLTERGRRFLPVLLALTTWGNELRADDEPSVIVVDSESGREIDPVMVDRKTGEPVTASAVRFAAGPGAGEGLRGRFASVPDRAAALAARASEATETTPGASESE</sequence>
<dbReference type="AlphaFoldDB" id="A0A8J3XGY8"/>
<dbReference type="EMBL" id="BOOP01000032">
    <property type="protein sequence ID" value="GII41407.1"/>
    <property type="molecule type" value="Genomic_DNA"/>
</dbReference>
<keyword evidence="1" id="KW-0805">Transcription regulation</keyword>
<comment type="caution">
    <text evidence="5">The sequence shown here is derived from an EMBL/GenBank/DDBJ whole genome shotgun (WGS) entry which is preliminary data.</text>
</comment>
<dbReference type="PROSITE" id="PS51118">
    <property type="entry name" value="HTH_HXLR"/>
    <property type="match status" value="1"/>
</dbReference>
<feature type="domain" description="HTH hxlR-type" evidence="4">
    <location>
        <begin position="11"/>
        <end position="108"/>
    </location>
</feature>
<evidence type="ECO:0000313" key="6">
    <source>
        <dbReference type="Proteomes" id="UP000622547"/>
    </source>
</evidence>
<keyword evidence="2" id="KW-0238">DNA-binding</keyword>
<evidence type="ECO:0000256" key="1">
    <source>
        <dbReference type="ARBA" id="ARBA00023015"/>
    </source>
</evidence>
<dbReference type="Gene3D" id="1.10.10.10">
    <property type="entry name" value="Winged helix-like DNA-binding domain superfamily/Winged helix DNA-binding domain"/>
    <property type="match status" value="1"/>
</dbReference>
<evidence type="ECO:0000256" key="2">
    <source>
        <dbReference type="ARBA" id="ARBA00023125"/>
    </source>
</evidence>
<dbReference type="GO" id="GO:0003677">
    <property type="term" value="F:DNA binding"/>
    <property type="evidence" value="ECO:0007669"/>
    <property type="project" value="UniProtKB-KW"/>
</dbReference>
<reference evidence="5 6" key="1">
    <citation type="submission" date="2021-01" db="EMBL/GenBank/DDBJ databases">
        <title>Whole genome shotgun sequence of Planotetraspora phitsanulokensis NBRC 104273.</title>
        <authorList>
            <person name="Komaki H."/>
            <person name="Tamura T."/>
        </authorList>
    </citation>
    <scope>NUCLEOTIDE SEQUENCE [LARGE SCALE GENOMIC DNA]</scope>
    <source>
        <strain evidence="5 6">NBRC 104273</strain>
    </source>
</reference>
<evidence type="ECO:0000259" key="4">
    <source>
        <dbReference type="PROSITE" id="PS51118"/>
    </source>
</evidence>
<accession>A0A8J3XGY8</accession>
<evidence type="ECO:0000313" key="5">
    <source>
        <dbReference type="EMBL" id="GII41407.1"/>
    </source>
</evidence>
<dbReference type="Proteomes" id="UP000622547">
    <property type="component" value="Unassembled WGS sequence"/>
</dbReference>
<dbReference type="InterPro" id="IPR036390">
    <property type="entry name" value="WH_DNA-bd_sf"/>
</dbReference>
<gene>
    <name evidence="5" type="ORF">Pph01_64100</name>
</gene>
<proteinExistence type="predicted"/>
<dbReference type="InterPro" id="IPR036388">
    <property type="entry name" value="WH-like_DNA-bd_sf"/>
</dbReference>
<organism evidence="5 6">
    <name type="scientific">Planotetraspora phitsanulokensis</name>
    <dbReference type="NCBI Taxonomy" id="575192"/>
    <lineage>
        <taxon>Bacteria</taxon>
        <taxon>Bacillati</taxon>
        <taxon>Actinomycetota</taxon>
        <taxon>Actinomycetes</taxon>
        <taxon>Streptosporangiales</taxon>
        <taxon>Streptosporangiaceae</taxon>
        <taxon>Planotetraspora</taxon>
    </lineage>
</organism>
<keyword evidence="6" id="KW-1185">Reference proteome</keyword>
<dbReference type="PANTHER" id="PTHR33204:SF17">
    <property type="entry name" value="TRANSCRIPTIONAL REGULATORY PROTEIN"/>
    <property type="match status" value="1"/>
</dbReference>
<evidence type="ECO:0000256" key="3">
    <source>
        <dbReference type="ARBA" id="ARBA00023163"/>
    </source>
</evidence>
<dbReference type="RefSeq" id="WP_204076871.1">
    <property type="nucleotide sequence ID" value="NZ_BAABHI010000007.1"/>
</dbReference>
<dbReference type="SUPFAM" id="SSF46785">
    <property type="entry name" value="Winged helix' DNA-binding domain"/>
    <property type="match status" value="1"/>
</dbReference>
<dbReference type="Pfam" id="PF01638">
    <property type="entry name" value="HxlR"/>
    <property type="match status" value="1"/>
</dbReference>